<reference evidence="2" key="1">
    <citation type="journal article" date="2019" name="Int. J. Syst. Evol. Microbiol.">
        <title>The Global Catalogue of Microorganisms (GCM) 10K type strain sequencing project: providing services to taxonomists for standard genome sequencing and annotation.</title>
        <authorList>
            <consortium name="The Broad Institute Genomics Platform"/>
            <consortium name="The Broad Institute Genome Sequencing Center for Infectious Disease"/>
            <person name="Wu L."/>
            <person name="Ma J."/>
        </authorList>
    </citation>
    <scope>NUCLEOTIDE SEQUENCE [LARGE SCALE GENOMIC DNA]</scope>
    <source>
        <strain evidence="2">JCM 19173</strain>
    </source>
</reference>
<evidence type="ECO:0000313" key="2">
    <source>
        <dbReference type="Proteomes" id="UP000604341"/>
    </source>
</evidence>
<evidence type="ECO:0008006" key="3">
    <source>
        <dbReference type="Google" id="ProtNLM"/>
    </source>
</evidence>
<sequence length="191" mass="20952">MSTSVNELEQLICQEWHGQLLQQTGNPAVLNRVTLDFLERVGLPEKATDGAMFNMAFLPADQFQSVVDAVDRGTVIGTVDHEHPLVVRESDGFVFIAEKSPWFFLNSSLTALLGCVAMYHREFILNPEDAGEPDGGDDADGIGTPVTRARAQRLRERLEHLDADALNPALGDADGVTYWGFIVEEIEAGII</sequence>
<dbReference type="InterPro" id="IPR025851">
    <property type="entry name" value="SUKH-4"/>
</dbReference>
<organism evidence="1 2">
    <name type="scientific">Deinococcus radiotolerans</name>
    <dbReference type="NCBI Taxonomy" id="1309407"/>
    <lineage>
        <taxon>Bacteria</taxon>
        <taxon>Thermotogati</taxon>
        <taxon>Deinococcota</taxon>
        <taxon>Deinococci</taxon>
        <taxon>Deinococcales</taxon>
        <taxon>Deinococcaceae</taxon>
        <taxon>Deinococcus</taxon>
    </lineage>
</organism>
<dbReference type="EMBL" id="BMPE01000006">
    <property type="protein sequence ID" value="GGL05055.1"/>
    <property type="molecule type" value="Genomic_DNA"/>
</dbReference>
<keyword evidence="2" id="KW-1185">Reference proteome</keyword>
<protein>
    <recommendedName>
        <fullName evidence="3">SUKH-4 immunity protein</fullName>
    </recommendedName>
</protein>
<dbReference type="Proteomes" id="UP000604341">
    <property type="component" value="Unassembled WGS sequence"/>
</dbReference>
<name>A0ABQ2FM45_9DEIO</name>
<evidence type="ECO:0000313" key="1">
    <source>
        <dbReference type="EMBL" id="GGL05055.1"/>
    </source>
</evidence>
<accession>A0ABQ2FM45</accession>
<dbReference type="Pfam" id="PF14435">
    <property type="entry name" value="SUKH-4"/>
    <property type="match status" value="1"/>
</dbReference>
<gene>
    <name evidence="1" type="ORF">GCM10010844_24780</name>
</gene>
<proteinExistence type="predicted"/>
<comment type="caution">
    <text evidence="1">The sequence shown here is derived from an EMBL/GenBank/DDBJ whole genome shotgun (WGS) entry which is preliminary data.</text>
</comment>
<dbReference type="RefSeq" id="WP_189069313.1">
    <property type="nucleotide sequence ID" value="NZ_BMPE01000006.1"/>
</dbReference>